<gene>
    <name evidence="1" type="ORF">SAMN04489745_1351</name>
</gene>
<keyword evidence="2" id="KW-1185">Reference proteome</keyword>
<reference evidence="1 2" key="1">
    <citation type="submission" date="2016-10" db="EMBL/GenBank/DDBJ databases">
        <authorList>
            <person name="de Groot N.N."/>
        </authorList>
    </citation>
    <scope>NUCLEOTIDE SEQUENCE [LARGE SCALE GENOMIC DNA]</scope>
    <source>
        <strain evidence="1 2">DSM 10495</strain>
    </source>
</reference>
<dbReference type="STRING" id="156980.SAMN04489745_1351"/>
<evidence type="ECO:0000313" key="2">
    <source>
        <dbReference type="Proteomes" id="UP000182652"/>
    </source>
</evidence>
<accession>A0A1H4MHD0</accession>
<sequence length="48" mass="5414">MNFSWWISVDDAVRLRTRQLDFAMDQIGLSAGSILQLQAVAEQNLFTG</sequence>
<proteinExistence type="predicted"/>
<name>A0A1H4MHD0_9MICC</name>
<dbReference type="Proteomes" id="UP000182652">
    <property type="component" value="Unassembled WGS sequence"/>
</dbReference>
<organism evidence="1 2">
    <name type="scientific">Arthrobacter woluwensis</name>
    <dbReference type="NCBI Taxonomy" id="156980"/>
    <lineage>
        <taxon>Bacteria</taxon>
        <taxon>Bacillati</taxon>
        <taxon>Actinomycetota</taxon>
        <taxon>Actinomycetes</taxon>
        <taxon>Micrococcales</taxon>
        <taxon>Micrococcaceae</taxon>
        <taxon>Arthrobacter</taxon>
    </lineage>
</organism>
<evidence type="ECO:0000313" key="1">
    <source>
        <dbReference type="EMBL" id="SEB82520.1"/>
    </source>
</evidence>
<protein>
    <submittedName>
        <fullName evidence="1">Uncharacterized protein</fullName>
    </submittedName>
</protein>
<dbReference type="AlphaFoldDB" id="A0A1H4MHD0"/>
<dbReference type="EMBL" id="FNSN01000003">
    <property type="protein sequence ID" value="SEB82520.1"/>
    <property type="molecule type" value="Genomic_DNA"/>
</dbReference>